<protein>
    <submittedName>
        <fullName evidence="7">CDP-glycerol:glycerophosphate glycerophosphotransferase</fullName>
    </submittedName>
</protein>
<dbReference type="AlphaFoldDB" id="A0A6V7RPX0"/>
<dbReference type="PANTHER" id="PTHR37316">
    <property type="entry name" value="TEICHOIC ACID GLYCEROL-PHOSPHATE PRIMASE"/>
    <property type="match status" value="1"/>
</dbReference>
<dbReference type="InterPro" id="IPR007554">
    <property type="entry name" value="Glycerophosphate_synth"/>
</dbReference>
<evidence type="ECO:0000313" key="8">
    <source>
        <dbReference type="Proteomes" id="UP000589351"/>
    </source>
</evidence>
<dbReference type="SUPFAM" id="SSF53756">
    <property type="entry name" value="UDP-Glycosyltransferase/glycogen phosphorylase"/>
    <property type="match status" value="1"/>
</dbReference>
<evidence type="ECO:0000256" key="5">
    <source>
        <dbReference type="ARBA" id="ARBA00022944"/>
    </source>
</evidence>
<evidence type="ECO:0000256" key="6">
    <source>
        <dbReference type="ARBA" id="ARBA00023136"/>
    </source>
</evidence>
<accession>A0A6V7RPX0</accession>
<proteinExistence type="inferred from homology"/>
<keyword evidence="8" id="KW-1185">Reference proteome</keyword>
<dbReference type="RefSeq" id="WP_185126241.1">
    <property type="nucleotide sequence ID" value="NZ_CAJEWD010000008.1"/>
</dbReference>
<dbReference type="PANTHER" id="PTHR37316:SF1">
    <property type="entry name" value="TEICHOIC ACID GLYCEROL-PHOSPHATE PRIMASE"/>
    <property type="match status" value="1"/>
</dbReference>
<evidence type="ECO:0000256" key="3">
    <source>
        <dbReference type="ARBA" id="ARBA00022475"/>
    </source>
</evidence>
<dbReference type="GO" id="GO:0047355">
    <property type="term" value="F:CDP-glycerol glycerophosphotransferase activity"/>
    <property type="evidence" value="ECO:0007669"/>
    <property type="project" value="InterPro"/>
</dbReference>
<dbReference type="InterPro" id="IPR051612">
    <property type="entry name" value="Teichoic_Acid_Biosynth"/>
</dbReference>
<evidence type="ECO:0000256" key="4">
    <source>
        <dbReference type="ARBA" id="ARBA00022679"/>
    </source>
</evidence>
<dbReference type="GO" id="GO:0005886">
    <property type="term" value="C:plasma membrane"/>
    <property type="evidence" value="ECO:0007669"/>
    <property type="project" value="UniProtKB-SubCell"/>
</dbReference>
<comment type="subcellular location">
    <subcellularLocation>
        <location evidence="1">Cell membrane</location>
        <topology evidence="1">Peripheral membrane protein</topology>
    </subcellularLocation>
</comment>
<dbReference type="GO" id="GO:0019350">
    <property type="term" value="P:teichoic acid biosynthetic process"/>
    <property type="evidence" value="ECO:0007669"/>
    <property type="project" value="UniProtKB-KW"/>
</dbReference>
<comment type="caution">
    <text evidence="7">The sequence shown here is derived from an EMBL/GenBank/DDBJ whole genome shotgun (WGS) entry which is preliminary data.</text>
</comment>
<keyword evidence="6" id="KW-0472">Membrane</keyword>
<evidence type="ECO:0000256" key="1">
    <source>
        <dbReference type="ARBA" id="ARBA00004202"/>
    </source>
</evidence>
<keyword evidence="5" id="KW-0777">Teichoic acid biosynthesis</keyword>
<dbReference type="InterPro" id="IPR043148">
    <property type="entry name" value="TagF_C"/>
</dbReference>
<sequence>MLKEVVLKFYLLLVKEFFRLFSYFPLKRRTVMLSSFGDNLSYINDSLYHKGLSDVIVLKESSCKKDFKHAQKVLKFSPKHPLSFFTGLYYLATSKMIFIDNYHVILASCDFKKDVVVSQVWHANGAVKYFGLRDKTIVHRPKSAHRRFRSVYKTFNKVVVSSDDMAYIFSEAFGLSDNNILKTGLARTDYYFDKKQVNEDRVKVRQGLNLDSKTKVILYAPTYRDGHLNDSQLLLNLKTVSEKLPGYHILVKLHPAMSAHYDYESVFVTNVSQGYTIESLMAASDILITDYSSIPYEYCILNKPMYFYINDIDEYQEERGIWFDFESYMPGPACKNEDSLIDNLLNETADLNKVKAFNKRVNKYADGHSSDRLVDTLYKNF</sequence>
<dbReference type="EMBL" id="CAJEWD010000008">
    <property type="protein sequence ID" value="CAD2079676.1"/>
    <property type="molecule type" value="Genomic_DNA"/>
</dbReference>
<comment type="similarity">
    <text evidence="2">Belongs to the CDP-glycerol glycerophosphotransferase family.</text>
</comment>
<gene>
    <name evidence="7" type="primary">tagB</name>
    <name evidence="7" type="ORF">JEODO184_01735</name>
</gene>
<evidence type="ECO:0000313" key="7">
    <source>
        <dbReference type="EMBL" id="CAD2079676.1"/>
    </source>
</evidence>
<dbReference type="Gene3D" id="3.40.50.11820">
    <property type="match status" value="1"/>
</dbReference>
<evidence type="ECO:0000256" key="2">
    <source>
        <dbReference type="ARBA" id="ARBA00010488"/>
    </source>
</evidence>
<dbReference type="Pfam" id="PF04464">
    <property type="entry name" value="Glyphos_transf"/>
    <property type="match status" value="1"/>
</dbReference>
<dbReference type="Proteomes" id="UP000589351">
    <property type="component" value="Unassembled WGS sequence"/>
</dbReference>
<keyword evidence="3" id="KW-1003">Cell membrane</keyword>
<reference evidence="7 8" key="1">
    <citation type="submission" date="2020-07" db="EMBL/GenBank/DDBJ databases">
        <authorList>
            <person name="Criscuolo A."/>
        </authorList>
    </citation>
    <scope>NUCLEOTIDE SEQUENCE [LARGE SCALE GENOMIC DNA]</scope>
    <source>
        <strain evidence="7">CIP111649</strain>
    </source>
</reference>
<dbReference type="Gene3D" id="3.40.50.12580">
    <property type="match status" value="1"/>
</dbReference>
<dbReference type="InterPro" id="IPR043149">
    <property type="entry name" value="TagF_N"/>
</dbReference>
<keyword evidence="4 7" id="KW-0808">Transferase</keyword>
<organism evidence="7 8">
    <name type="scientific">Jeotgalicoccus meleagridis</name>
    <dbReference type="NCBI Taxonomy" id="2759181"/>
    <lineage>
        <taxon>Bacteria</taxon>
        <taxon>Bacillati</taxon>
        <taxon>Bacillota</taxon>
        <taxon>Bacilli</taxon>
        <taxon>Bacillales</taxon>
        <taxon>Staphylococcaceae</taxon>
        <taxon>Jeotgalicoccus</taxon>
    </lineage>
</organism>
<name>A0A6V7RPX0_9STAP</name>